<evidence type="ECO:0000313" key="1">
    <source>
        <dbReference type="EMBL" id="KAL3616918.1"/>
    </source>
</evidence>
<proteinExistence type="predicted"/>
<gene>
    <name evidence="1" type="ORF">CASFOL_039312</name>
</gene>
<dbReference type="Proteomes" id="UP001632038">
    <property type="component" value="Unassembled WGS sequence"/>
</dbReference>
<dbReference type="AlphaFoldDB" id="A0ABD3BHM9"/>
<reference evidence="2" key="1">
    <citation type="journal article" date="2024" name="IScience">
        <title>Strigolactones Initiate the Formation of Haustorium-like Structures in Castilleja.</title>
        <authorList>
            <person name="Buerger M."/>
            <person name="Peterson D."/>
            <person name="Chory J."/>
        </authorList>
    </citation>
    <scope>NUCLEOTIDE SEQUENCE [LARGE SCALE GENOMIC DNA]</scope>
</reference>
<dbReference type="EMBL" id="JAVIJP010000087">
    <property type="protein sequence ID" value="KAL3616918.1"/>
    <property type="molecule type" value="Genomic_DNA"/>
</dbReference>
<protein>
    <submittedName>
        <fullName evidence="1">Uncharacterized protein</fullName>
    </submittedName>
</protein>
<organism evidence="1 2">
    <name type="scientific">Castilleja foliolosa</name>
    <dbReference type="NCBI Taxonomy" id="1961234"/>
    <lineage>
        <taxon>Eukaryota</taxon>
        <taxon>Viridiplantae</taxon>
        <taxon>Streptophyta</taxon>
        <taxon>Embryophyta</taxon>
        <taxon>Tracheophyta</taxon>
        <taxon>Spermatophyta</taxon>
        <taxon>Magnoliopsida</taxon>
        <taxon>eudicotyledons</taxon>
        <taxon>Gunneridae</taxon>
        <taxon>Pentapetalae</taxon>
        <taxon>asterids</taxon>
        <taxon>lamiids</taxon>
        <taxon>Lamiales</taxon>
        <taxon>Orobanchaceae</taxon>
        <taxon>Pedicularideae</taxon>
        <taxon>Castillejinae</taxon>
        <taxon>Castilleja</taxon>
    </lineage>
</organism>
<comment type="caution">
    <text evidence="1">The sequence shown here is derived from an EMBL/GenBank/DDBJ whole genome shotgun (WGS) entry which is preliminary data.</text>
</comment>
<sequence>MHPCILSQTTVYTSSTLSPPPTSSSAAGAVASTATSSLSFTLNDNDSLLTKNLPVGGTHKFNHPCGLPDLLQTCTVKHWIGLSNGSAASPPFKTSHNNTLALPMLWIRDDRIQRITMVKKKYHRHKMKSSNCFVKVVESR</sequence>
<evidence type="ECO:0000313" key="2">
    <source>
        <dbReference type="Proteomes" id="UP001632038"/>
    </source>
</evidence>
<keyword evidence="2" id="KW-1185">Reference proteome</keyword>
<name>A0ABD3BHM9_9LAMI</name>
<accession>A0ABD3BHM9</accession>